<dbReference type="Gene3D" id="3.40.50.300">
    <property type="entry name" value="P-loop containing nucleotide triphosphate hydrolases"/>
    <property type="match status" value="1"/>
</dbReference>
<evidence type="ECO:0000259" key="1">
    <source>
        <dbReference type="Pfam" id="PF13307"/>
    </source>
</evidence>
<feature type="non-terminal residue" evidence="2">
    <location>
        <position position="1"/>
    </location>
</feature>
<dbReference type="AlphaFoldDB" id="T1AQS6"/>
<gene>
    <name evidence="2" type="ORF">B1A_09382</name>
</gene>
<dbReference type="GO" id="GO:0006139">
    <property type="term" value="P:nucleobase-containing compound metabolic process"/>
    <property type="evidence" value="ECO:0007669"/>
    <property type="project" value="InterPro"/>
</dbReference>
<proteinExistence type="predicted"/>
<keyword evidence="2" id="KW-0347">Helicase</keyword>
<dbReference type="GO" id="GO:0016818">
    <property type="term" value="F:hydrolase activity, acting on acid anhydrides, in phosphorus-containing anhydrides"/>
    <property type="evidence" value="ECO:0007669"/>
    <property type="project" value="InterPro"/>
</dbReference>
<name>T1AQS6_9ZZZZ</name>
<keyword evidence="2" id="KW-0067">ATP-binding</keyword>
<feature type="domain" description="ATP-dependent helicase C-terminal" evidence="1">
    <location>
        <begin position="2"/>
        <end position="70"/>
    </location>
</feature>
<reference evidence="2" key="2">
    <citation type="journal article" date="2014" name="ISME J.">
        <title>Microbial stratification in low pH oxic and suboxic macroscopic growths along an acid mine drainage.</title>
        <authorList>
            <person name="Mendez-Garcia C."/>
            <person name="Mesa V."/>
            <person name="Sprenger R.R."/>
            <person name="Richter M."/>
            <person name="Diez M.S."/>
            <person name="Solano J."/>
            <person name="Bargiela R."/>
            <person name="Golyshina O.V."/>
            <person name="Manteca A."/>
            <person name="Ramos J.L."/>
            <person name="Gallego J.R."/>
            <person name="Llorente I."/>
            <person name="Martins Dos Santos V.A."/>
            <person name="Jensen O.N."/>
            <person name="Pelaez A.I."/>
            <person name="Sanchez J."/>
            <person name="Ferrer M."/>
        </authorList>
    </citation>
    <scope>NUCLEOTIDE SEQUENCE</scope>
</reference>
<dbReference type="Pfam" id="PF13307">
    <property type="entry name" value="Helicase_C_2"/>
    <property type="match status" value="1"/>
</dbReference>
<keyword evidence="2" id="KW-0547">Nucleotide-binding</keyword>
<accession>T1AQS6</accession>
<organism evidence="2">
    <name type="scientific">mine drainage metagenome</name>
    <dbReference type="NCBI Taxonomy" id="410659"/>
    <lineage>
        <taxon>unclassified sequences</taxon>
        <taxon>metagenomes</taxon>
        <taxon>ecological metagenomes</taxon>
    </lineage>
</organism>
<reference evidence="2" key="1">
    <citation type="submission" date="2013-08" db="EMBL/GenBank/DDBJ databases">
        <authorList>
            <person name="Mendez C."/>
            <person name="Richter M."/>
            <person name="Ferrer M."/>
            <person name="Sanchez J."/>
        </authorList>
    </citation>
    <scope>NUCLEOTIDE SEQUENCE</scope>
</reference>
<dbReference type="EMBL" id="AUZX01006682">
    <property type="protein sequence ID" value="EQD62921.1"/>
    <property type="molecule type" value="Genomic_DNA"/>
</dbReference>
<protein>
    <submittedName>
        <fullName evidence="2">ATP-dependent DNA helicase</fullName>
    </submittedName>
</protein>
<sequence length="95" mass="10232">GDPVLEARLRALREAGENPFASWQVPNAVIAFKQGAGRLIRGIDDRGVLVLCDPRLCARGYGKLFLASLPALPRSRRIEDVQAFFAAAAADVVVT</sequence>
<keyword evidence="2" id="KW-0378">Hydrolase</keyword>
<evidence type="ECO:0000313" key="2">
    <source>
        <dbReference type="EMBL" id="EQD62921.1"/>
    </source>
</evidence>
<dbReference type="GO" id="GO:0003676">
    <property type="term" value="F:nucleic acid binding"/>
    <property type="evidence" value="ECO:0007669"/>
    <property type="project" value="InterPro"/>
</dbReference>
<dbReference type="GO" id="GO:0004386">
    <property type="term" value="F:helicase activity"/>
    <property type="evidence" value="ECO:0007669"/>
    <property type="project" value="UniProtKB-KW"/>
</dbReference>
<dbReference type="InterPro" id="IPR006555">
    <property type="entry name" value="ATP-dep_Helicase_C"/>
</dbReference>
<comment type="caution">
    <text evidence="2">The sequence shown here is derived from an EMBL/GenBank/DDBJ whole genome shotgun (WGS) entry which is preliminary data.</text>
</comment>
<dbReference type="InterPro" id="IPR027417">
    <property type="entry name" value="P-loop_NTPase"/>
</dbReference>
<dbReference type="GO" id="GO:0005524">
    <property type="term" value="F:ATP binding"/>
    <property type="evidence" value="ECO:0007669"/>
    <property type="project" value="InterPro"/>
</dbReference>